<dbReference type="Pfam" id="PF13470">
    <property type="entry name" value="PIN_3"/>
    <property type="match status" value="1"/>
</dbReference>
<feature type="domain" description="VapC50 C-terminal" evidence="2">
    <location>
        <begin position="137"/>
        <end position="168"/>
    </location>
</feature>
<feature type="domain" description="PIN" evidence="1">
    <location>
        <begin position="8"/>
        <end position="119"/>
    </location>
</feature>
<dbReference type="InterPro" id="IPR002716">
    <property type="entry name" value="PIN_dom"/>
</dbReference>
<dbReference type="AlphaFoldDB" id="A0A7X1FBB2"/>
<dbReference type="EMBL" id="JACLAU010000101">
    <property type="protein sequence ID" value="MBC2653791.1"/>
    <property type="molecule type" value="Genomic_DNA"/>
</dbReference>
<evidence type="ECO:0000313" key="3">
    <source>
        <dbReference type="EMBL" id="MBC2653791.1"/>
    </source>
</evidence>
<organism evidence="3 4">
    <name type="scientific">Novosphingobium aerophilum</name>
    <dbReference type="NCBI Taxonomy" id="2839843"/>
    <lineage>
        <taxon>Bacteria</taxon>
        <taxon>Pseudomonadati</taxon>
        <taxon>Pseudomonadota</taxon>
        <taxon>Alphaproteobacteria</taxon>
        <taxon>Sphingomonadales</taxon>
        <taxon>Sphingomonadaceae</taxon>
        <taxon>Novosphingobium</taxon>
    </lineage>
</organism>
<protein>
    <submittedName>
        <fullName evidence="3">PIN domain-containing protein</fullName>
    </submittedName>
</protein>
<dbReference type="RefSeq" id="WP_185685149.1">
    <property type="nucleotide sequence ID" value="NZ_JACLAU010000101.1"/>
</dbReference>
<evidence type="ECO:0000259" key="1">
    <source>
        <dbReference type="Pfam" id="PF13470"/>
    </source>
</evidence>
<keyword evidence="4" id="KW-1185">Reference proteome</keyword>
<evidence type="ECO:0000259" key="2">
    <source>
        <dbReference type="Pfam" id="PF26343"/>
    </source>
</evidence>
<evidence type="ECO:0000313" key="4">
    <source>
        <dbReference type="Proteomes" id="UP000520156"/>
    </source>
</evidence>
<dbReference type="Proteomes" id="UP000520156">
    <property type="component" value="Unassembled WGS sequence"/>
</dbReference>
<name>A0A7X1FBB2_9SPHN</name>
<comment type="caution">
    <text evidence="3">The sequence shown here is derived from an EMBL/GenBank/DDBJ whole genome shotgun (WGS) entry which is preliminary data.</text>
</comment>
<proteinExistence type="predicted"/>
<sequence>MFANRYTALVDACSLVSVVRRNLLLSLAEAEFFRLRWSVPILDETQTALVKLHSQRGTTNGQARARAAIDAMTTAFPDAMVEDFNEILAQPLGLPDPKDEHVVAAAVKTQAQAIVTENISDFPAELLGKLNLEARTADEFIADTIALEEGLAIAAIRNLRLRLKRPALGLVRTRWRGSGACLEVSPLICSLVEVEVCGE</sequence>
<reference evidence="3 4" key="1">
    <citation type="submission" date="2020-08" db="EMBL/GenBank/DDBJ databases">
        <title>The genome sequence of Novosphingobium flavum 4Y4.</title>
        <authorList>
            <person name="Liu Y."/>
        </authorList>
    </citation>
    <scope>NUCLEOTIDE SEQUENCE [LARGE SCALE GENOMIC DNA]</scope>
    <source>
        <strain evidence="3 4">4Y4</strain>
    </source>
</reference>
<dbReference type="Pfam" id="PF26343">
    <property type="entry name" value="VapC50_C"/>
    <property type="match status" value="1"/>
</dbReference>
<accession>A0A7X1FBB2</accession>
<gene>
    <name evidence="3" type="ORF">H7F49_19180</name>
</gene>
<dbReference type="InterPro" id="IPR058652">
    <property type="entry name" value="VapC50_C"/>
</dbReference>